<dbReference type="OrthoDB" id="241498at2"/>
<dbReference type="Gene3D" id="3.90.1200.10">
    <property type="match status" value="1"/>
</dbReference>
<dbReference type="Proteomes" id="UP000239494">
    <property type="component" value="Unassembled WGS sequence"/>
</dbReference>
<dbReference type="EMBL" id="PVTF01000001">
    <property type="protein sequence ID" value="PRY46729.1"/>
    <property type="molecule type" value="Genomic_DNA"/>
</dbReference>
<feature type="domain" description="Aminoglycoside phosphotransferase" evidence="2">
    <location>
        <begin position="36"/>
        <end position="253"/>
    </location>
</feature>
<comment type="similarity">
    <text evidence="1">Belongs to the pseudomonas-type ThrB family.</text>
</comment>
<gene>
    <name evidence="3" type="ORF">CLV43_1011009</name>
</gene>
<dbReference type="PANTHER" id="PTHR21064:SF6">
    <property type="entry name" value="AMINOGLYCOSIDE PHOSPHOTRANSFERASE DOMAIN-CONTAINING PROTEIN"/>
    <property type="match status" value="1"/>
</dbReference>
<sequence>MPPPDFTQLTGAGQTRRLLTLARTALAEYDVPARSLVPLAKGWNTNVRVDDRYMLRIRSTDAAFAEAETTWLTALARDTDLAVPEPVPTRSGATVVTATTPTVPGPRTCVLYRWVDGRFRDRSLTPAHLHEVGVFTALLQQHGTTMPALARNRVDAVPADTAKLVTDLHSPAAGALVARTLARVDTTLAGLPATGLIHADLHQDNFLFHQGRVRAIDFDDCGYGPHLYDLATTISELGPDRPALHRALLTGYRTTSPLDDEDALPDLLLLRRLQLTMWAVTQRHDPMFRTTWRTQLDATLRHLAEVQRPKG</sequence>
<dbReference type="Gene3D" id="3.30.200.20">
    <property type="entry name" value="Phosphorylase Kinase, domain 1"/>
    <property type="match status" value="1"/>
</dbReference>
<organism evidence="3 4">
    <name type="scientific">Umezawaea tangerina</name>
    <dbReference type="NCBI Taxonomy" id="84725"/>
    <lineage>
        <taxon>Bacteria</taxon>
        <taxon>Bacillati</taxon>
        <taxon>Actinomycetota</taxon>
        <taxon>Actinomycetes</taxon>
        <taxon>Pseudonocardiales</taxon>
        <taxon>Pseudonocardiaceae</taxon>
        <taxon>Umezawaea</taxon>
    </lineage>
</organism>
<dbReference type="GO" id="GO:0009088">
    <property type="term" value="P:threonine biosynthetic process"/>
    <property type="evidence" value="ECO:0007669"/>
    <property type="project" value="TreeGrafter"/>
</dbReference>
<dbReference type="PANTHER" id="PTHR21064">
    <property type="entry name" value="AMINOGLYCOSIDE PHOSPHOTRANSFERASE DOMAIN-CONTAINING PROTEIN-RELATED"/>
    <property type="match status" value="1"/>
</dbReference>
<dbReference type="RefSeq" id="WP_106185700.1">
    <property type="nucleotide sequence ID" value="NZ_PVTF01000001.1"/>
</dbReference>
<evidence type="ECO:0000313" key="4">
    <source>
        <dbReference type="Proteomes" id="UP000239494"/>
    </source>
</evidence>
<evidence type="ECO:0000256" key="1">
    <source>
        <dbReference type="ARBA" id="ARBA00038240"/>
    </source>
</evidence>
<keyword evidence="3" id="KW-0808">Transferase</keyword>
<dbReference type="AlphaFoldDB" id="A0A2T0TM49"/>
<proteinExistence type="inferred from homology"/>
<dbReference type="Pfam" id="PF01636">
    <property type="entry name" value="APH"/>
    <property type="match status" value="1"/>
</dbReference>
<name>A0A2T0TM49_9PSEU</name>
<protein>
    <submittedName>
        <fullName evidence="3">Ser/Thr protein kinase RdoA (MazF antagonist)</fullName>
    </submittedName>
</protein>
<dbReference type="GO" id="GO:0004413">
    <property type="term" value="F:homoserine kinase activity"/>
    <property type="evidence" value="ECO:0007669"/>
    <property type="project" value="TreeGrafter"/>
</dbReference>
<dbReference type="InterPro" id="IPR011009">
    <property type="entry name" value="Kinase-like_dom_sf"/>
</dbReference>
<dbReference type="InterPro" id="IPR050249">
    <property type="entry name" value="Pseudomonas-type_ThrB"/>
</dbReference>
<evidence type="ECO:0000313" key="3">
    <source>
        <dbReference type="EMBL" id="PRY46729.1"/>
    </source>
</evidence>
<keyword evidence="3" id="KW-0418">Kinase</keyword>
<keyword evidence="4" id="KW-1185">Reference proteome</keyword>
<evidence type="ECO:0000259" key="2">
    <source>
        <dbReference type="Pfam" id="PF01636"/>
    </source>
</evidence>
<comment type="caution">
    <text evidence="3">The sequence shown here is derived from an EMBL/GenBank/DDBJ whole genome shotgun (WGS) entry which is preliminary data.</text>
</comment>
<reference evidence="3 4" key="1">
    <citation type="submission" date="2018-03" db="EMBL/GenBank/DDBJ databases">
        <title>Genomic Encyclopedia of Archaeal and Bacterial Type Strains, Phase II (KMG-II): from individual species to whole genera.</title>
        <authorList>
            <person name="Goeker M."/>
        </authorList>
    </citation>
    <scope>NUCLEOTIDE SEQUENCE [LARGE SCALE GENOMIC DNA]</scope>
    <source>
        <strain evidence="3 4">DSM 44720</strain>
    </source>
</reference>
<accession>A0A2T0TM49</accession>
<dbReference type="SUPFAM" id="SSF56112">
    <property type="entry name" value="Protein kinase-like (PK-like)"/>
    <property type="match status" value="1"/>
</dbReference>
<dbReference type="InterPro" id="IPR002575">
    <property type="entry name" value="Aminoglycoside_PTrfase"/>
</dbReference>